<dbReference type="GO" id="GO:0055087">
    <property type="term" value="C:Ski complex"/>
    <property type="evidence" value="ECO:0007669"/>
    <property type="project" value="InterPro"/>
</dbReference>
<evidence type="ECO:0000256" key="1">
    <source>
        <dbReference type="ARBA" id="ARBA00022737"/>
    </source>
</evidence>
<reference evidence="4 5" key="1">
    <citation type="submission" date="2019-07" db="EMBL/GenBank/DDBJ databases">
        <authorList>
            <person name="Jastrzebski P J."/>
            <person name="Paukszto L."/>
            <person name="Jastrzebski P J."/>
        </authorList>
    </citation>
    <scope>NUCLEOTIDE SEQUENCE [LARGE SCALE GENOMIC DNA]</scope>
    <source>
        <strain evidence="4 5">WMS-il1</strain>
    </source>
</reference>
<dbReference type="PANTHER" id="PTHR15704:SF7">
    <property type="entry name" value="SUPERKILLER COMPLEX PROTEIN 3"/>
    <property type="match status" value="1"/>
</dbReference>
<keyword evidence="1" id="KW-0677">Repeat</keyword>
<gene>
    <name evidence="4" type="ORF">WMSIL1_LOCUS1777</name>
</gene>
<dbReference type="InterPro" id="IPR011990">
    <property type="entry name" value="TPR-like_helical_dom_sf"/>
</dbReference>
<proteinExistence type="predicted"/>
<dbReference type="PANTHER" id="PTHR15704">
    <property type="entry name" value="SUPERKILLER 3 PROTEIN-RELATED"/>
    <property type="match status" value="1"/>
</dbReference>
<dbReference type="Pfam" id="PF12895">
    <property type="entry name" value="ANAPC3"/>
    <property type="match status" value="1"/>
</dbReference>
<dbReference type="SMART" id="SM00028">
    <property type="entry name" value="TPR"/>
    <property type="match status" value="5"/>
</dbReference>
<dbReference type="EMBL" id="CABIJS010000044">
    <property type="protein sequence ID" value="VUZ40778.1"/>
    <property type="molecule type" value="Genomic_DNA"/>
</dbReference>
<dbReference type="InterPro" id="IPR039226">
    <property type="entry name" value="Ski3/TTC37"/>
</dbReference>
<accession>A0A564Y1X2</accession>
<evidence type="ECO:0000313" key="5">
    <source>
        <dbReference type="Proteomes" id="UP000321570"/>
    </source>
</evidence>
<sequence length="1381" mass="155618">MGINVKECIKNAKESFQKCDYEKCLEVLKPVFEEEEGNKNITCLLLASACYNNLDKEDKAVDMVHKVLMLDNKNVQAWLGLSQFCMKNTDRFYMLAAQCFLFLVPHYTSEKNARKHIECLSNLLQVMVCYRLELPIGLQPLKDICNAVLAGDNANPYALEARLRLMVESAIFFPFSEDLDCPESFTNSFTGLNLESVDLELMNDYKDRLSKVLTRGSVTAQFTLALAESFLDTCRFLQTGDYEKLRKPLSRLQRLSRIKVDERWQSQGFLDVHISALLAIINFSINDFDSCKFQAINLLGFCLSASAHVSHEIDKFKHFPNVPPSTLSDFLTPRLLYTPVRIFGDSNPKGINPLNRVSKWASCMLLSNAAKSNLRSIIAPSLKYYTEECMDSEKKLTWPRPQTALFTESCIISNNNELLQNYVDVSTLKSFDIPEEYSIEVTLRIKLVKCLLNFHQSGSDKSVIAQEVLKLNNLKEDPGFTSHNHNLAGWILLKVPMVTNEEVLDHFDRGAKADRNYFINHLNAGATFYSRMKAYRRAYQALKIAWDIAPGTPNIAYLLACTLCKLGRPDKAFDVYKRVDSKLFSIPMYLNYGLIALRLKELNKCIPALQRVVAAQPKNALGWEILGEAYMVRGNYGIALRTLKRSIDLDPTRPLAHILYAQVCTALSHYPAAITAYDRVTELLKNQKLHFLHLLASKGLVEMNANLAIQELRSGMSTAAILHIEAALQIGASVLKETSQNAPQWLWYYMGYILSLLLVFHDEELRIRVPKVFMNLFKIPPTSKEDEEICPIGVEACANLSGIMLSLFIKSSTTGKMQREIVLAWICMGLLQLSQVAHLRTVELNGELAKPLFGAHELAECNLTLIQAETCFSMALKESKKLPLNSDQIIAFAWFGMASAMILGRDASGYRSTYAFAMAFKLCSKLLNAGICLASRLSSIDYEKHAKKVMDRCLDFDPKIHAYWFVMAQLTARNEFKGKFDIQPGQLNEFKCLLQAVEECFNLDALWHLVPSVFNLLRVCFGRYCPSSDKNEGLQLARLICAEYLNRCLAFYPNDYRLWHDRGLLLQLGGLYRPAYYCFERANGLILKLDSRPDSNLITVRAHYLLSAFQQGKIGISELHAFTNLLIPENKASSGVHAVVALIHLSIFDFFAAKQALQNTYSACNLNASSAHYLEGLTAAFIKNTAETFSDAAEFIRLTSGLKFNPKSNSLRCAVLEQGLLYDLNSLPVIPLVEGWDAFLDSPIFAYEWLNLMFALSPTLEQAKQALALVKTWVYLRPNEEALWTLLAAAQRLYAGLQVVKKYKEKAKVMESGISCLQSATAVCQPCPTSEIMTKELVNYTNDAIVNEQAVFEILKPLVLRSAVFFPHVQGLSAALNRLCS</sequence>
<evidence type="ECO:0000256" key="2">
    <source>
        <dbReference type="ARBA" id="ARBA00022803"/>
    </source>
</evidence>
<dbReference type="Gene3D" id="1.25.40.10">
    <property type="entry name" value="Tetratricopeptide repeat domain"/>
    <property type="match status" value="3"/>
</dbReference>
<keyword evidence="5" id="KW-1185">Reference proteome</keyword>
<dbReference type="InterPro" id="IPR019734">
    <property type="entry name" value="TPR_rpt"/>
</dbReference>
<evidence type="ECO:0000256" key="3">
    <source>
        <dbReference type="PROSITE-ProRule" id="PRU00339"/>
    </source>
</evidence>
<keyword evidence="2 3" id="KW-0802">TPR repeat</keyword>
<dbReference type="Proteomes" id="UP000321570">
    <property type="component" value="Unassembled WGS sequence"/>
</dbReference>
<protein>
    <submittedName>
        <fullName evidence="4">Uncharacterized protein</fullName>
    </submittedName>
</protein>
<evidence type="ECO:0000313" key="4">
    <source>
        <dbReference type="EMBL" id="VUZ40778.1"/>
    </source>
</evidence>
<organism evidence="4 5">
    <name type="scientific">Hymenolepis diminuta</name>
    <name type="common">Rat tapeworm</name>
    <dbReference type="NCBI Taxonomy" id="6216"/>
    <lineage>
        <taxon>Eukaryota</taxon>
        <taxon>Metazoa</taxon>
        <taxon>Spiralia</taxon>
        <taxon>Lophotrochozoa</taxon>
        <taxon>Platyhelminthes</taxon>
        <taxon>Cestoda</taxon>
        <taxon>Eucestoda</taxon>
        <taxon>Cyclophyllidea</taxon>
        <taxon>Hymenolepididae</taxon>
        <taxon>Hymenolepis</taxon>
    </lineage>
</organism>
<dbReference type="GO" id="GO:0006401">
    <property type="term" value="P:RNA catabolic process"/>
    <property type="evidence" value="ECO:0007669"/>
    <property type="project" value="InterPro"/>
</dbReference>
<dbReference type="SUPFAM" id="SSF48452">
    <property type="entry name" value="TPR-like"/>
    <property type="match status" value="1"/>
</dbReference>
<feature type="repeat" description="TPR" evidence="3">
    <location>
        <begin position="620"/>
        <end position="653"/>
    </location>
</feature>
<name>A0A564Y1X2_HYMDI</name>
<dbReference type="PROSITE" id="PS50005">
    <property type="entry name" value="TPR"/>
    <property type="match status" value="1"/>
</dbReference>